<dbReference type="InterPro" id="IPR007650">
    <property type="entry name" value="Zf-FLZ_dom"/>
</dbReference>
<evidence type="ECO:0000256" key="3">
    <source>
        <dbReference type="ARBA" id="ARBA00022771"/>
    </source>
</evidence>
<feature type="domain" description="FLZ-type" evidence="6">
    <location>
        <begin position="67"/>
        <end position="111"/>
    </location>
</feature>
<evidence type="ECO:0000256" key="4">
    <source>
        <dbReference type="PROSITE-ProRule" id="PRU01131"/>
    </source>
</evidence>
<keyword evidence="2" id="KW-0479">Metal-binding</keyword>
<evidence type="ECO:0000256" key="1">
    <source>
        <dbReference type="ARBA" id="ARBA00009374"/>
    </source>
</evidence>
<dbReference type="PANTHER" id="PTHR46057:SF9">
    <property type="entry name" value="FCS-LIKE ZINC FINGER 1"/>
    <property type="match status" value="1"/>
</dbReference>
<dbReference type="InterPro" id="IPR044533">
    <property type="entry name" value="FLZ1/2/3"/>
</dbReference>
<dbReference type="Pfam" id="PF04570">
    <property type="entry name" value="zf-FLZ"/>
    <property type="match status" value="1"/>
</dbReference>
<keyword evidence="3" id="KW-0863">Zinc-finger</keyword>
<evidence type="ECO:0000313" key="7">
    <source>
        <dbReference type="EMBL" id="KAK4761612.1"/>
    </source>
</evidence>
<evidence type="ECO:0000313" key="8">
    <source>
        <dbReference type="Proteomes" id="UP001345219"/>
    </source>
</evidence>
<keyword evidence="8" id="KW-1185">Reference proteome</keyword>
<dbReference type="PROSITE" id="PS51795">
    <property type="entry name" value="ZF_FLZ"/>
    <property type="match status" value="1"/>
</dbReference>
<gene>
    <name evidence="7" type="ORF">SAY87_029496</name>
</gene>
<dbReference type="EMBL" id="JAXIOK010000009">
    <property type="protein sequence ID" value="KAK4761612.1"/>
    <property type="molecule type" value="Genomic_DNA"/>
</dbReference>
<proteinExistence type="inferred from homology"/>
<reference evidence="7 8" key="1">
    <citation type="journal article" date="2023" name="Hortic Res">
        <title>Pangenome of water caltrop reveals structural variations and asymmetric subgenome divergence after allopolyploidization.</title>
        <authorList>
            <person name="Zhang X."/>
            <person name="Chen Y."/>
            <person name="Wang L."/>
            <person name="Yuan Y."/>
            <person name="Fang M."/>
            <person name="Shi L."/>
            <person name="Lu R."/>
            <person name="Comes H.P."/>
            <person name="Ma Y."/>
            <person name="Chen Y."/>
            <person name="Huang G."/>
            <person name="Zhou Y."/>
            <person name="Zheng Z."/>
            <person name="Qiu Y."/>
        </authorList>
    </citation>
    <scope>NUCLEOTIDE SEQUENCE [LARGE SCALE GENOMIC DNA]</scope>
    <source>
        <tissue evidence="7">Roots</tissue>
    </source>
</reference>
<dbReference type="PANTHER" id="PTHR46057">
    <property type="entry name" value="FCS-LIKE ZINC FINGER 1-RELATED"/>
    <property type="match status" value="1"/>
</dbReference>
<comment type="caution">
    <text evidence="7">The sequence shown here is derived from an EMBL/GenBank/DDBJ whole genome shotgun (WGS) entry which is preliminary data.</text>
</comment>
<protein>
    <recommendedName>
        <fullName evidence="6">FLZ-type domain-containing protein</fullName>
    </recommendedName>
</protein>
<organism evidence="7 8">
    <name type="scientific">Trapa incisa</name>
    <dbReference type="NCBI Taxonomy" id="236973"/>
    <lineage>
        <taxon>Eukaryota</taxon>
        <taxon>Viridiplantae</taxon>
        <taxon>Streptophyta</taxon>
        <taxon>Embryophyta</taxon>
        <taxon>Tracheophyta</taxon>
        <taxon>Spermatophyta</taxon>
        <taxon>Magnoliopsida</taxon>
        <taxon>eudicotyledons</taxon>
        <taxon>Gunneridae</taxon>
        <taxon>Pentapetalae</taxon>
        <taxon>rosids</taxon>
        <taxon>malvids</taxon>
        <taxon>Myrtales</taxon>
        <taxon>Lythraceae</taxon>
        <taxon>Trapa</taxon>
    </lineage>
</organism>
<dbReference type="AlphaFoldDB" id="A0AAN7Q8W6"/>
<dbReference type="GO" id="GO:0008270">
    <property type="term" value="F:zinc ion binding"/>
    <property type="evidence" value="ECO:0007669"/>
    <property type="project" value="UniProtKB-KW"/>
</dbReference>
<evidence type="ECO:0000256" key="2">
    <source>
        <dbReference type="ARBA" id="ARBA00022723"/>
    </source>
</evidence>
<sequence length="151" mass="17106">MEIRSSRRPYFAEEDIGLASLADMEVGFSGSINSPIFSRSICSPVISPFCPRFYNPRFEDQHFHQLHFLESCFLCKKPLGNNQDIFMYRGDTAFCSEECRQEQIDMDEAKEKKISLSSSLKAMRKKDKGKSSSPTESRGYAVHRSTVAAAS</sequence>
<evidence type="ECO:0000259" key="6">
    <source>
        <dbReference type="PROSITE" id="PS51795"/>
    </source>
</evidence>
<dbReference type="Gene3D" id="2.10.110.10">
    <property type="entry name" value="Cysteine Rich Protein"/>
    <property type="match status" value="1"/>
</dbReference>
<keyword evidence="3" id="KW-0862">Zinc</keyword>
<accession>A0AAN7Q8W6</accession>
<evidence type="ECO:0000256" key="5">
    <source>
        <dbReference type="SAM" id="MobiDB-lite"/>
    </source>
</evidence>
<name>A0AAN7Q8W6_9MYRT</name>
<dbReference type="Proteomes" id="UP001345219">
    <property type="component" value="Chromosome 23"/>
</dbReference>
<comment type="similarity">
    <text evidence="1">Belongs to the FLZ family.</text>
</comment>
<feature type="region of interest" description="Disordered" evidence="5">
    <location>
        <begin position="119"/>
        <end position="151"/>
    </location>
</feature>
<feature type="zinc finger region" description="FLZ-type" evidence="4">
    <location>
        <begin position="67"/>
        <end position="111"/>
    </location>
</feature>